<evidence type="ECO:0000313" key="2">
    <source>
        <dbReference type="EMBL" id="AAO06961.1"/>
    </source>
</evidence>
<gene>
    <name evidence="2" type="primary">OJ1781E12.9</name>
</gene>
<feature type="region of interest" description="Disordered" evidence="1">
    <location>
        <begin position="1"/>
        <end position="83"/>
    </location>
</feature>
<reference evidence="3" key="1">
    <citation type="journal article" date="2005" name="Nature">
        <title>The map-based sequence of the rice genome.</title>
        <authorList>
            <consortium name="International rice genome sequencing project (IRGSP)"/>
            <person name="Matsumoto T."/>
            <person name="Wu J."/>
            <person name="Kanamori H."/>
            <person name="Katayose Y."/>
            <person name="Fujisawa M."/>
            <person name="Namiki N."/>
            <person name="Mizuno H."/>
            <person name="Yamamoto K."/>
            <person name="Antonio B.A."/>
            <person name="Baba T."/>
            <person name="Sakata K."/>
            <person name="Nagamura Y."/>
            <person name="Aoki H."/>
            <person name="Arikawa K."/>
            <person name="Arita K."/>
            <person name="Bito T."/>
            <person name="Chiden Y."/>
            <person name="Fujitsuka N."/>
            <person name="Fukunaka R."/>
            <person name="Hamada M."/>
            <person name="Harada C."/>
            <person name="Hayashi A."/>
            <person name="Hijishita S."/>
            <person name="Honda M."/>
            <person name="Hosokawa S."/>
            <person name="Ichikawa Y."/>
            <person name="Idonuma A."/>
            <person name="Iijima M."/>
            <person name="Ikeda M."/>
            <person name="Ikeno M."/>
            <person name="Ito K."/>
            <person name="Ito S."/>
            <person name="Ito T."/>
            <person name="Ito Y."/>
            <person name="Ito Y."/>
            <person name="Iwabuchi A."/>
            <person name="Kamiya K."/>
            <person name="Karasawa W."/>
            <person name="Kurita K."/>
            <person name="Katagiri S."/>
            <person name="Kikuta A."/>
            <person name="Kobayashi H."/>
            <person name="Kobayashi N."/>
            <person name="Machita K."/>
            <person name="Maehara T."/>
            <person name="Masukawa M."/>
            <person name="Mizubayashi T."/>
            <person name="Mukai Y."/>
            <person name="Nagasaki H."/>
            <person name="Nagata Y."/>
            <person name="Naito S."/>
            <person name="Nakashima M."/>
            <person name="Nakama Y."/>
            <person name="Nakamichi Y."/>
            <person name="Nakamura M."/>
            <person name="Meguro A."/>
            <person name="Negishi M."/>
            <person name="Ohta I."/>
            <person name="Ohta T."/>
            <person name="Okamoto M."/>
            <person name="Ono N."/>
            <person name="Saji S."/>
            <person name="Sakaguchi M."/>
            <person name="Sakai K."/>
            <person name="Shibata M."/>
            <person name="Shimokawa T."/>
            <person name="Song J."/>
            <person name="Takazaki Y."/>
            <person name="Terasawa K."/>
            <person name="Tsugane M."/>
            <person name="Tsuji K."/>
            <person name="Ueda S."/>
            <person name="Waki K."/>
            <person name="Yamagata H."/>
            <person name="Yamamoto M."/>
            <person name="Yamamoto S."/>
            <person name="Yamane H."/>
            <person name="Yoshiki S."/>
            <person name="Yoshihara R."/>
            <person name="Yukawa K."/>
            <person name="Zhong H."/>
            <person name="Yano M."/>
            <person name="Yuan Q."/>
            <person name="Ouyang S."/>
            <person name="Liu J."/>
            <person name="Jones K.M."/>
            <person name="Gansberger K."/>
            <person name="Moffat K."/>
            <person name="Hill J."/>
            <person name="Bera J."/>
            <person name="Fadrosh D."/>
            <person name="Jin S."/>
            <person name="Johri S."/>
            <person name="Kim M."/>
            <person name="Overton L."/>
            <person name="Reardon M."/>
            <person name="Tsitrin T."/>
            <person name="Vuong H."/>
            <person name="Weaver B."/>
            <person name="Ciecko A."/>
            <person name="Tallon L."/>
            <person name="Jackson J."/>
            <person name="Pai G."/>
            <person name="Aken S.V."/>
            <person name="Utterback T."/>
            <person name="Reidmuller S."/>
            <person name="Feldblyum T."/>
            <person name="Hsiao J."/>
            <person name="Zismann V."/>
            <person name="Iobst S."/>
            <person name="de Vazeille A.R."/>
            <person name="Buell C.R."/>
            <person name="Ying K."/>
            <person name="Li Y."/>
            <person name="Lu T."/>
            <person name="Huang Y."/>
            <person name="Zhao Q."/>
            <person name="Feng Q."/>
            <person name="Zhang L."/>
            <person name="Zhu J."/>
            <person name="Weng Q."/>
            <person name="Mu J."/>
            <person name="Lu Y."/>
            <person name="Fan D."/>
            <person name="Liu Y."/>
            <person name="Guan J."/>
            <person name="Zhang Y."/>
            <person name="Yu S."/>
            <person name="Liu X."/>
            <person name="Zhang Y."/>
            <person name="Hong G."/>
            <person name="Han B."/>
            <person name="Choisne N."/>
            <person name="Demange N."/>
            <person name="Orjeda G."/>
            <person name="Samain S."/>
            <person name="Cattolico L."/>
            <person name="Pelletier E."/>
            <person name="Couloux A."/>
            <person name="Segurens B."/>
            <person name="Wincker P."/>
            <person name="D'Hont A."/>
            <person name="Scarpelli C."/>
            <person name="Weissenbach J."/>
            <person name="Salanoubat M."/>
            <person name="Quetier F."/>
            <person name="Yu Y."/>
            <person name="Kim H.R."/>
            <person name="Rambo T."/>
            <person name="Currie J."/>
            <person name="Collura K."/>
            <person name="Luo M."/>
            <person name="Yang T."/>
            <person name="Ammiraju J.S.S."/>
            <person name="Engler F."/>
            <person name="Soderlund C."/>
            <person name="Wing R.A."/>
            <person name="Palmer L.E."/>
            <person name="de la Bastide M."/>
            <person name="Spiegel L."/>
            <person name="Nascimento L."/>
            <person name="Zutavern T."/>
            <person name="O'Shaughnessy A."/>
            <person name="Dike S."/>
            <person name="Dedhia N."/>
            <person name="Preston R."/>
            <person name="Balija V."/>
            <person name="McCombie W.R."/>
            <person name="Chow T."/>
            <person name="Chen H."/>
            <person name="Chung M."/>
            <person name="Chen C."/>
            <person name="Shaw J."/>
            <person name="Wu H."/>
            <person name="Hsiao K."/>
            <person name="Chao Y."/>
            <person name="Chu M."/>
            <person name="Cheng C."/>
            <person name="Hour A."/>
            <person name="Lee P."/>
            <person name="Lin S."/>
            <person name="Lin Y."/>
            <person name="Liou J."/>
            <person name="Liu S."/>
            <person name="Hsing Y."/>
            <person name="Raghuvanshi S."/>
            <person name="Mohanty A."/>
            <person name="Bharti A.K."/>
            <person name="Gaur A."/>
            <person name="Gupta V."/>
            <person name="Kumar D."/>
            <person name="Ravi V."/>
            <person name="Vij S."/>
            <person name="Kapur A."/>
            <person name="Khurana P."/>
            <person name="Khurana P."/>
            <person name="Khurana J.P."/>
            <person name="Tyagi A.K."/>
            <person name="Gaikwad K."/>
            <person name="Singh A."/>
            <person name="Dalal V."/>
            <person name="Srivastava S."/>
            <person name="Dixit A."/>
            <person name="Pal A.K."/>
            <person name="Ghazi I.A."/>
            <person name="Yadav M."/>
            <person name="Pandit A."/>
            <person name="Bhargava A."/>
            <person name="Sureshbabu K."/>
            <person name="Batra K."/>
            <person name="Sharma T.R."/>
            <person name="Mohapatra T."/>
            <person name="Singh N.K."/>
            <person name="Messing J."/>
            <person name="Nelson A.B."/>
            <person name="Fuks G."/>
            <person name="Kavchok S."/>
            <person name="Keizer G."/>
            <person name="Linton E."/>
            <person name="Llaca V."/>
            <person name="Song R."/>
            <person name="Tanyolac B."/>
            <person name="Young S."/>
            <person name="Ho-Il K."/>
            <person name="Hahn J.H."/>
            <person name="Sangsakoo G."/>
            <person name="Vanavichit A."/>
            <person name="de Mattos Luiz.A.T."/>
            <person name="Zimmer P.D."/>
            <person name="Malone G."/>
            <person name="Dellagostin O."/>
            <person name="de Oliveira A.C."/>
            <person name="Bevan M."/>
            <person name="Bancroft I."/>
            <person name="Minx P."/>
            <person name="Cordum H."/>
            <person name="Wilson R."/>
            <person name="Cheng Z."/>
            <person name="Jin W."/>
            <person name="Jiang J."/>
            <person name="Leong S.A."/>
            <person name="Iwama H."/>
            <person name="Gojobori T."/>
            <person name="Itoh T."/>
            <person name="Niimura Y."/>
            <person name="Fujii Y."/>
            <person name="Habara T."/>
            <person name="Sakai H."/>
            <person name="Sato Y."/>
            <person name="Wilson G."/>
            <person name="Kumar K."/>
            <person name="McCouch S."/>
            <person name="Juretic N."/>
            <person name="Hoen D."/>
            <person name="Wright S."/>
            <person name="Bruskiewich R."/>
            <person name="Bureau T."/>
            <person name="Miyao A."/>
            <person name="Hirochika H."/>
            <person name="Nishikawa T."/>
            <person name="Kadowaki K."/>
            <person name="Sugiura M."/>
            <person name="Burr B."/>
            <person name="Sasaki T."/>
        </authorList>
    </citation>
    <scope>NUCLEOTIDE SEQUENCE [LARGE SCALE GENOMIC DNA]</scope>
    <source>
        <strain evidence="3">cv. Nipponbare</strain>
    </source>
</reference>
<dbReference type="AlphaFoldDB" id="Q10PL2"/>
<protein>
    <submittedName>
        <fullName evidence="2">Uncharacterized protein</fullName>
    </submittedName>
</protein>
<proteinExistence type="predicted"/>
<dbReference type="Proteomes" id="UP000000763">
    <property type="component" value="Chromosome 3"/>
</dbReference>
<name>Q10PL2_ORYSJ</name>
<evidence type="ECO:0000313" key="3">
    <source>
        <dbReference type="Proteomes" id="UP000000763"/>
    </source>
</evidence>
<feature type="compositionally biased region" description="Low complexity" evidence="1">
    <location>
        <begin position="1"/>
        <end position="18"/>
    </location>
</feature>
<organism evidence="2 3">
    <name type="scientific">Oryza sativa subsp. japonica</name>
    <name type="common">Rice</name>
    <dbReference type="NCBI Taxonomy" id="39947"/>
    <lineage>
        <taxon>Eukaryota</taxon>
        <taxon>Viridiplantae</taxon>
        <taxon>Streptophyta</taxon>
        <taxon>Embryophyta</taxon>
        <taxon>Tracheophyta</taxon>
        <taxon>Spermatophyta</taxon>
        <taxon>Magnoliopsida</taxon>
        <taxon>Liliopsida</taxon>
        <taxon>Poales</taxon>
        <taxon>Poaceae</taxon>
        <taxon>BOP clade</taxon>
        <taxon>Oryzoideae</taxon>
        <taxon>Oryzeae</taxon>
        <taxon>Oryzinae</taxon>
        <taxon>Oryza</taxon>
        <taxon>Oryza sativa</taxon>
    </lineage>
</organism>
<accession>Q10PL2</accession>
<dbReference type="EMBL" id="AC105927">
    <property type="protein sequence ID" value="AAO06961.1"/>
    <property type="molecule type" value="Genomic_DNA"/>
</dbReference>
<sequence>MWPAARRQAAAARPARLGRGVGGGRWLGEAGPGAKAADGRGSATARRGRPARRGGGGVAGCPRRQRQLGSGAPAQPGSGGSAARRRAGVVAAAFGRGRGGWLWLGEASPGAVAADGRNSAWPTRARRRQWCARLAAQPARRGSSGSVAAPQLDLAARQQPRTQRPPPVQVLNRLTGSYDPVALGASSLSVYRSRRHQAFLLLGGWCSTRAAPAWPRVAVGRTGITLND</sequence>
<reference evidence="3" key="2">
    <citation type="journal article" date="2008" name="Nucleic Acids Res.">
        <title>The rice annotation project database (RAP-DB): 2008 update.</title>
        <authorList>
            <consortium name="The rice annotation project (RAP)"/>
        </authorList>
    </citation>
    <scope>GENOME REANNOTATION</scope>
    <source>
        <strain evidence="3">cv. Nipponbare</strain>
    </source>
</reference>
<evidence type="ECO:0000256" key="1">
    <source>
        <dbReference type="SAM" id="MobiDB-lite"/>
    </source>
</evidence>